<dbReference type="OrthoDB" id="5391834at2"/>
<feature type="transmembrane region" description="Helical" evidence="1">
    <location>
        <begin position="175"/>
        <end position="195"/>
    </location>
</feature>
<keyword evidence="1" id="KW-0812">Transmembrane</keyword>
<feature type="transmembrane region" description="Helical" evidence="1">
    <location>
        <begin position="101"/>
        <end position="118"/>
    </location>
</feature>
<keyword evidence="3" id="KW-1185">Reference proteome</keyword>
<sequence>MTTVQALVRFVIIMAIGWFFMYLVPPAWFFMSYVPFSFLLLMGLVTFGVCGLGWPFAAPGGFLFKPGMNRAIPGVLMLVVWLALAFFLNWVLGNVWPKMPMTPWFGIIVFMVTLWYTFDGVGPHPFKAFWANWLFAVVLVMVLALIIWFFAVDLKGTPAEGAPFNPHGMFPGDWWLGYCIWVIVWIQVFGAPMCFQGWPFYKMPKGVYPVALTVACFVLGYVCWEGSLALGLSPTFSSSAIGASMIGWSLMHSVAFEMAPFAKYIQPKRGVLCFILEEIVVTAIWICLLLVILKPIAAKSAAAGLPFDIYQVSAFYTLHVVAVILLIHQFFFMRAPLSIPGPPLGPEQLPGE</sequence>
<feature type="transmembrane region" description="Helical" evidence="1">
    <location>
        <begin position="236"/>
        <end position="259"/>
    </location>
</feature>
<dbReference type="AlphaFoldDB" id="A0A1H7VPW8"/>
<feature type="transmembrane region" description="Helical" evidence="1">
    <location>
        <begin position="271"/>
        <end position="293"/>
    </location>
</feature>
<keyword evidence="1" id="KW-0472">Membrane</keyword>
<evidence type="ECO:0000313" key="3">
    <source>
        <dbReference type="Proteomes" id="UP000198744"/>
    </source>
</evidence>
<proteinExistence type="predicted"/>
<protein>
    <submittedName>
        <fullName evidence="2">Uncharacterized protein</fullName>
    </submittedName>
</protein>
<dbReference type="EMBL" id="FOBS01000004">
    <property type="protein sequence ID" value="SEM11301.1"/>
    <property type="molecule type" value="Genomic_DNA"/>
</dbReference>
<gene>
    <name evidence="2" type="ORF">SAMN04489760_104115</name>
</gene>
<dbReference type="RefSeq" id="WP_093882470.1">
    <property type="nucleotide sequence ID" value="NZ_FOBS01000004.1"/>
</dbReference>
<organism evidence="2 3">
    <name type="scientific">Syntrophus gentianae</name>
    <dbReference type="NCBI Taxonomy" id="43775"/>
    <lineage>
        <taxon>Bacteria</taxon>
        <taxon>Pseudomonadati</taxon>
        <taxon>Thermodesulfobacteriota</taxon>
        <taxon>Syntrophia</taxon>
        <taxon>Syntrophales</taxon>
        <taxon>Syntrophaceae</taxon>
        <taxon>Syntrophus</taxon>
    </lineage>
</organism>
<feature type="transmembrane region" description="Helical" evidence="1">
    <location>
        <begin position="75"/>
        <end position="95"/>
    </location>
</feature>
<feature type="transmembrane region" description="Helical" evidence="1">
    <location>
        <begin position="130"/>
        <end position="151"/>
    </location>
</feature>
<accession>A0A1H7VPW8</accession>
<evidence type="ECO:0000313" key="2">
    <source>
        <dbReference type="EMBL" id="SEM11301.1"/>
    </source>
</evidence>
<name>A0A1H7VPW8_9BACT</name>
<dbReference type="STRING" id="43775.SAMN04489760_104115"/>
<feature type="transmembrane region" description="Helical" evidence="1">
    <location>
        <begin position="207"/>
        <end position="224"/>
    </location>
</feature>
<keyword evidence="1" id="KW-1133">Transmembrane helix</keyword>
<evidence type="ECO:0000256" key="1">
    <source>
        <dbReference type="SAM" id="Phobius"/>
    </source>
</evidence>
<feature type="transmembrane region" description="Helical" evidence="1">
    <location>
        <begin position="30"/>
        <end position="54"/>
    </location>
</feature>
<dbReference type="Proteomes" id="UP000198744">
    <property type="component" value="Unassembled WGS sequence"/>
</dbReference>
<feature type="transmembrane region" description="Helical" evidence="1">
    <location>
        <begin position="313"/>
        <end position="332"/>
    </location>
</feature>
<feature type="transmembrane region" description="Helical" evidence="1">
    <location>
        <begin position="7"/>
        <end position="24"/>
    </location>
</feature>
<reference evidence="2 3" key="1">
    <citation type="submission" date="2016-10" db="EMBL/GenBank/DDBJ databases">
        <authorList>
            <person name="de Groot N.N."/>
        </authorList>
    </citation>
    <scope>NUCLEOTIDE SEQUENCE [LARGE SCALE GENOMIC DNA]</scope>
    <source>
        <strain evidence="2 3">DSM 8423</strain>
    </source>
</reference>